<dbReference type="InParanoid" id="A0A7M7ILW5"/>
<dbReference type="OrthoDB" id="10263316at2759"/>
<reference evidence="2" key="1">
    <citation type="submission" date="2021-01" db="UniProtKB">
        <authorList>
            <consortium name="EnsemblMetazoa"/>
        </authorList>
    </citation>
    <scope>IDENTIFICATION</scope>
</reference>
<evidence type="ECO:0000313" key="2">
    <source>
        <dbReference type="EnsemblMetazoa" id="XP_016836884"/>
    </source>
</evidence>
<feature type="region of interest" description="Disordered" evidence="1">
    <location>
        <begin position="29"/>
        <end position="60"/>
    </location>
</feature>
<keyword evidence="3" id="KW-1185">Reference proteome</keyword>
<dbReference type="RefSeq" id="XP_016836884.1">
    <property type="nucleotide sequence ID" value="XM_016981395.2"/>
</dbReference>
<dbReference type="AlphaFoldDB" id="A0A7M7ILW5"/>
<feature type="compositionally biased region" description="Basic and acidic residues" evidence="1">
    <location>
        <begin position="30"/>
        <end position="45"/>
    </location>
</feature>
<dbReference type="PANTHER" id="PTHR48421:SF1">
    <property type="entry name" value="MYCBP-ASSOCIATED PROTEIN"/>
    <property type="match status" value="1"/>
</dbReference>
<dbReference type="PANTHER" id="PTHR48421">
    <property type="entry name" value="MYCBP-ASSOCIATED PROTEIN"/>
    <property type="match status" value="1"/>
</dbReference>
<evidence type="ECO:0000256" key="1">
    <source>
        <dbReference type="SAM" id="MobiDB-lite"/>
    </source>
</evidence>
<name>A0A7M7ILW5_NASVI</name>
<sequence length="662" mass="78126">MTTNCVEYLHTGMLLFDSTTCRRFHVNSNKHSEATSKLRSQDRVPLKPCSSFPSEPPAEEDRRLANWRRWLSDRQRLEQRLKRRPQDLALNAHEKVRPRNETRCLLEAAGKTEITSQDRYRGNPAFWRTAERLGTEDEGVYVQMDRAARNIPPDLTRVALPEMIRREKRLLNSHLDGVEIGYLKSKWECGDYLRKRTTELKRELQLLEPKKPELDSLVVVGKKFGCGDQEQTFVRTPVITITPPEKRKNLLSDPDSRIVLKIQDREFALENSRHFEKLTREQTEELRESGNVLDENKYAFSVYDSVYAYRILPKKTKTITWSLNFQSMGDELCERRLVLENKGVQTVSLDWRNATPEFLPFSVGPKFESRRFFFNKNRVTILPGQKIEIPIWFRSEKALVATETWRILVEPKVYPGALRLRLWATSSGEKLRLREEKDSEALRCHIRRRVCISAIRDILEELLLAATSDRIIDSVPYNMYFLESDIFQARNPTYFYHFVLVEEFKKMYEDTISEEGLKDWNLSLEDLRLNLRRIEDSNLRRSLLIRFQQLCDQCLRRSYIYDRPVCSKEKMTYWLLCAFFNEFEVESDFTINRCCSTIVTDNTEEEETLEKEMGSEILITAENLLVYREVFYVRIHCLLCDTVNRICAAIDTHDYFNKDSNR</sequence>
<dbReference type="EnsemblMetazoa" id="XM_016981395">
    <property type="protein sequence ID" value="XP_016836884"/>
    <property type="gene ID" value="LOC103315481"/>
</dbReference>
<evidence type="ECO:0000313" key="3">
    <source>
        <dbReference type="Proteomes" id="UP000002358"/>
    </source>
</evidence>
<proteinExistence type="predicted"/>
<dbReference type="Proteomes" id="UP000002358">
    <property type="component" value="Chromosome 1"/>
</dbReference>
<accession>A0A7M7ILW5</accession>
<organism evidence="2 3">
    <name type="scientific">Nasonia vitripennis</name>
    <name type="common">Parasitic wasp</name>
    <dbReference type="NCBI Taxonomy" id="7425"/>
    <lineage>
        <taxon>Eukaryota</taxon>
        <taxon>Metazoa</taxon>
        <taxon>Ecdysozoa</taxon>
        <taxon>Arthropoda</taxon>
        <taxon>Hexapoda</taxon>
        <taxon>Insecta</taxon>
        <taxon>Pterygota</taxon>
        <taxon>Neoptera</taxon>
        <taxon>Endopterygota</taxon>
        <taxon>Hymenoptera</taxon>
        <taxon>Apocrita</taxon>
        <taxon>Proctotrupomorpha</taxon>
        <taxon>Chalcidoidea</taxon>
        <taxon>Pteromalidae</taxon>
        <taxon>Pteromalinae</taxon>
        <taxon>Nasonia</taxon>
    </lineage>
</organism>
<dbReference type="InterPro" id="IPR032707">
    <property type="entry name" value="MYCBPAP"/>
</dbReference>
<protein>
    <recommendedName>
        <fullName evidence="4">MYCBP-associated protein</fullName>
    </recommendedName>
</protein>
<evidence type="ECO:0008006" key="4">
    <source>
        <dbReference type="Google" id="ProtNLM"/>
    </source>
</evidence>
<dbReference type="Pfam" id="PF14646">
    <property type="entry name" value="MYCBPAP"/>
    <property type="match status" value="1"/>
</dbReference>
<dbReference type="KEGG" id="nvi:103315481"/>
<dbReference type="GeneID" id="103315481"/>